<sequence>MHLSAFRKFWITAFSVLVMLISSIASGAPMMTFEMMDKQHVSQTAVNACDTQSNVMAHHEMHGMTTSQMSSDCGSSTMMDHDCCPAVCLSAFALFDNPYQSPQNNAKLALINADQRASVIERAQSLYRPPIA</sequence>
<keyword evidence="1" id="KW-0732">Signal</keyword>
<dbReference type="RefSeq" id="WP_067410601.1">
    <property type="nucleotide sequence ID" value="NZ_LNTY01000006.1"/>
</dbReference>
<keyword evidence="3" id="KW-1185">Reference proteome</keyword>
<dbReference type="Pfam" id="PF11162">
    <property type="entry name" value="DUF2946"/>
    <property type="match status" value="1"/>
</dbReference>
<feature type="signal peptide" evidence="1">
    <location>
        <begin position="1"/>
        <end position="27"/>
    </location>
</feature>
<reference evidence="2 3" key="1">
    <citation type="submission" date="2015-11" db="EMBL/GenBank/DDBJ databases">
        <title>Genomic Taxonomy of the Vibrionaceae.</title>
        <authorList>
            <person name="Gomez-Gil B."/>
            <person name="Enciso-Ibarra J."/>
        </authorList>
    </citation>
    <scope>NUCLEOTIDE SEQUENCE [LARGE SCALE GENOMIC DNA]</scope>
    <source>
        <strain evidence="2 3">CAIM 912</strain>
    </source>
</reference>
<dbReference type="EMBL" id="LNTY01000006">
    <property type="protein sequence ID" value="KXF83081.1"/>
    <property type="molecule type" value="Genomic_DNA"/>
</dbReference>
<gene>
    <name evidence="2" type="ORF">ATN88_04995</name>
</gene>
<organism evidence="2 3">
    <name type="scientific">Enterovibrio coralii</name>
    <dbReference type="NCBI Taxonomy" id="294935"/>
    <lineage>
        <taxon>Bacteria</taxon>
        <taxon>Pseudomonadati</taxon>
        <taxon>Pseudomonadota</taxon>
        <taxon>Gammaproteobacteria</taxon>
        <taxon>Vibrionales</taxon>
        <taxon>Vibrionaceae</taxon>
        <taxon>Enterovibrio</taxon>
    </lineage>
</organism>
<evidence type="ECO:0000313" key="2">
    <source>
        <dbReference type="EMBL" id="KXF83081.1"/>
    </source>
</evidence>
<protein>
    <recommendedName>
        <fullName evidence="4">Copper-binding protein</fullName>
    </recommendedName>
</protein>
<name>A0A135IC81_9GAMM</name>
<dbReference type="STRING" id="294935.ATN88_04995"/>
<dbReference type="AlphaFoldDB" id="A0A135IC81"/>
<evidence type="ECO:0000313" key="3">
    <source>
        <dbReference type="Proteomes" id="UP000070529"/>
    </source>
</evidence>
<dbReference type="Proteomes" id="UP000070529">
    <property type="component" value="Unassembled WGS sequence"/>
</dbReference>
<evidence type="ECO:0000256" key="1">
    <source>
        <dbReference type="SAM" id="SignalP"/>
    </source>
</evidence>
<dbReference type="InterPro" id="IPR021333">
    <property type="entry name" value="DUF2946"/>
</dbReference>
<proteinExistence type="predicted"/>
<accession>A0A135IC81</accession>
<comment type="caution">
    <text evidence="2">The sequence shown here is derived from an EMBL/GenBank/DDBJ whole genome shotgun (WGS) entry which is preliminary data.</text>
</comment>
<feature type="chain" id="PRO_5007465897" description="Copper-binding protein" evidence="1">
    <location>
        <begin position="28"/>
        <end position="132"/>
    </location>
</feature>
<evidence type="ECO:0008006" key="4">
    <source>
        <dbReference type="Google" id="ProtNLM"/>
    </source>
</evidence>